<dbReference type="OMA" id="VFGEYQK"/>
<organism evidence="2 3">
    <name type="scientific">Entamoeba invadens IP1</name>
    <dbReference type="NCBI Taxonomy" id="370355"/>
    <lineage>
        <taxon>Eukaryota</taxon>
        <taxon>Amoebozoa</taxon>
        <taxon>Evosea</taxon>
        <taxon>Archamoebae</taxon>
        <taxon>Mastigamoebida</taxon>
        <taxon>Entamoebidae</taxon>
        <taxon>Entamoeba</taxon>
    </lineage>
</organism>
<dbReference type="KEGG" id="eiv:EIN_404980"/>
<sequence length="331" mass="38757">MDTITLKYDEYSALLRSSQTSKEENTRLKEEVKKLKERVSDLECKFKHQTGKTQEAEKMCVDLQKQVEKERVDKIQISFDISLIRLKYNELKKQNDVLKEEVAFEPQRKEKVEFPTFIPEIKPIRPIQNQKDFVMIGRVEQLPKDTIVDLVVEKSEDQSETEDELDATQFVRTKLPARVDISPTPAKVGDLVKNDVVIENVEKQFTCRQSQDKNSVEVVEGSEEIDMLYGIDYDRVLQVLKTIYRDKTKLKGDNNKWAEGFTVFSDYLKACGVKVRPTKTKSKEENEQDMCVEFLREFKKIENIKVQLGMKRAVLFFEKNRKTVVRYLGDY</sequence>
<dbReference type="EMBL" id="KB206537">
    <property type="protein sequence ID" value="ELP90084.1"/>
    <property type="molecule type" value="Genomic_DNA"/>
</dbReference>
<name>A0A0A1UCR4_ENTIV</name>
<evidence type="ECO:0000256" key="1">
    <source>
        <dbReference type="SAM" id="Coils"/>
    </source>
</evidence>
<keyword evidence="1" id="KW-0175">Coiled coil</keyword>
<protein>
    <submittedName>
        <fullName evidence="2">Uncharacterized protein</fullName>
    </submittedName>
</protein>
<evidence type="ECO:0000313" key="3">
    <source>
        <dbReference type="Proteomes" id="UP000014680"/>
    </source>
</evidence>
<dbReference type="GeneID" id="14889118"/>
<dbReference type="RefSeq" id="XP_004256855.1">
    <property type="nucleotide sequence ID" value="XM_004256807.1"/>
</dbReference>
<keyword evidence="3" id="KW-1185">Reference proteome</keyword>
<evidence type="ECO:0000313" key="2">
    <source>
        <dbReference type="EMBL" id="ELP90084.1"/>
    </source>
</evidence>
<dbReference type="Proteomes" id="UP000014680">
    <property type="component" value="Unassembled WGS sequence"/>
</dbReference>
<accession>A0A0A1UCR4</accession>
<proteinExistence type="predicted"/>
<feature type="coiled-coil region" evidence="1">
    <location>
        <begin position="18"/>
        <end position="45"/>
    </location>
</feature>
<dbReference type="VEuPathDB" id="AmoebaDB:EIN_404980"/>
<gene>
    <name evidence="2" type="ORF">EIN_404980</name>
</gene>
<dbReference type="AlphaFoldDB" id="A0A0A1UCR4"/>
<reference evidence="2 3" key="1">
    <citation type="submission" date="2012-10" db="EMBL/GenBank/DDBJ databases">
        <authorList>
            <person name="Zafar N."/>
            <person name="Inman J."/>
            <person name="Hall N."/>
            <person name="Lorenzi H."/>
            <person name="Caler E."/>
        </authorList>
    </citation>
    <scope>NUCLEOTIDE SEQUENCE [LARGE SCALE GENOMIC DNA]</scope>
    <source>
        <strain evidence="2 3">IP1</strain>
    </source>
</reference>